<dbReference type="PROSITE" id="PS50181">
    <property type="entry name" value="FBOX"/>
    <property type="match status" value="1"/>
</dbReference>
<evidence type="ECO:0000259" key="1">
    <source>
        <dbReference type="PROSITE" id="PS50181"/>
    </source>
</evidence>
<evidence type="ECO:0000313" key="2">
    <source>
        <dbReference type="EMBL" id="PIL22716.1"/>
    </source>
</evidence>
<reference evidence="2 3" key="1">
    <citation type="journal article" date="2015" name="Sci. Rep.">
        <title>Chromosome-level genome map provides insights into diverse defense mechanisms in the medicinal fungus Ganoderma sinense.</title>
        <authorList>
            <person name="Zhu Y."/>
            <person name="Xu J."/>
            <person name="Sun C."/>
            <person name="Zhou S."/>
            <person name="Xu H."/>
            <person name="Nelson D.R."/>
            <person name="Qian J."/>
            <person name="Song J."/>
            <person name="Luo H."/>
            <person name="Xiang L."/>
            <person name="Li Y."/>
            <person name="Xu Z."/>
            <person name="Ji A."/>
            <person name="Wang L."/>
            <person name="Lu S."/>
            <person name="Hayward A."/>
            <person name="Sun W."/>
            <person name="Li X."/>
            <person name="Schwartz D.C."/>
            <person name="Wang Y."/>
            <person name="Chen S."/>
        </authorList>
    </citation>
    <scope>NUCLEOTIDE SEQUENCE [LARGE SCALE GENOMIC DNA]</scope>
    <source>
        <strain evidence="2 3">ZZ0214-1</strain>
    </source>
</reference>
<dbReference type="InterPro" id="IPR001810">
    <property type="entry name" value="F-box_dom"/>
</dbReference>
<comment type="caution">
    <text evidence="2">The sequence shown here is derived from an EMBL/GenBank/DDBJ whole genome shotgun (WGS) entry which is preliminary data.</text>
</comment>
<evidence type="ECO:0000313" key="3">
    <source>
        <dbReference type="Proteomes" id="UP000230002"/>
    </source>
</evidence>
<organism evidence="2 3">
    <name type="scientific">Ganoderma sinense ZZ0214-1</name>
    <dbReference type="NCBI Taxonomy" id="1077348"/>
    <lineage>
        <taxon>Eukaryota</taxon>
        <taxon>Fungi</taxon>
        <taxon>Dikarya</taxon>
        <taxon>Basidiomycota</taxon>
        <taxon>Agaricomycotina</taxon>
        <taxon>Agaricomycetes</taxon>
        <taxon>Polyporales</taxon>
        <taxon>Polyporaceae</taxon>
        <taxon>Ganoderma</taxon>
    </lineage>
</organism>
<feature type="domain" description="F-box" evidence="1">
    <location>
        <begin position="1"/>
        <end position="50"/>
    </location>
</feature>
<keyword evidence="3" id="KW-1185">Reference proteome</keyword>
<protein>
    <recommendedName>
        <fullName evidence="1">F-box domain-containing protein</fullName>
    </recommendedName>
</protein>
<dbReference type="Gene3D" id="1.20.1280.50">
    <property type="match status" value="1"/>
</dbReference>
<dbReference type="AlphaFoldDB" id="A0A2G8RMI3"/>
<gene>
    <name evidence="2" type="ORF">GSI_15409</name>
</gene>
<sequence length="414" mass="47677">MADIDQLPIEVLEQIILFLDPIDVAKFSQTHSAYYNLIHHAEDEHLWRELYLQQPFDDPRKCYTPLGRTFDVIHWKSQLQRIIRARTVLTNLSACHPDERGTVLQTLVDMVCTVIPITHPDDNEISMNHVWVTAMLRASSLLEHDGWELSPEEHQLRAQLHTYFGLTPADFQPSKRTESRAFVYAMRHYKYDNDFGPFFMDGSGRVNWHHVQTIHHIMSMHIVPTTEETQSAEYNLFPMSMPWTQSILPDGNLDKERDWAGVTGRWRCSFCFCDHRELLIYNGFNVSDTTPLDTEIFDHPDFVEVYRSIYVELSVLGTEEDPDHPGRPRINFGGSIDGNAVIVGYVKVTPDDQIHWHFTSGEQGNSIWSSEGIQVGNVRSRFGVLGSWTTVAHDRHDPVGPFWLCKTEESAEGI</sequence>
<proteinExistence type="predicted"/>
<dbReference type="Proteomes" id="UP000230002">
    <property type="component" value="Unassembled WGS sequence"/>
</dbReference>
<dbReference type="SUPFAM" id="SSF81383">
    <property type="entry name" value="F-box domain"/>
    <property type="match status" value="1"/>
</dbReference>
<dbReference type="STRING" id="1077348.A0A2G8RMI3"/>
<dbReference type="OrthoDB" id="3226064at2759"/>
<dbReference type="EMBL" id="AYKW01000069">
    <property type="protein sequence ID" value="PIL22716.1"/>
    <property type="molecule type" value="Genomic_DNA"/>
</dbReference>
<dbReference type="InterPro" id="IPR036047">
    <property type="entry name" value="F-box-like_dom_sf"/>
</dbReference>
<dbReference type="Pfam" id="PF12937">
    <property type="entry name" value="F-box-like"/>
    <property type="match status" value="1"/>
</dbReference>
<accession>A0A2G8RMI3</accession>
<name>A0A2G8RMI3_9APHY</name>